<gene>
    <name evidence="1" type="ORF">L3X38_011759</name>
</gene>
<dbReference type="PANTHER" id="PTHR47481">
    <property type="match status" value="1"/>
</dbReference>
<accession>A0AAD4ZG03</accession>
<dbReference type="EMBL" id="JAJFAZ020000002">
    <property type="protein sequence ID" value="KAI5343883.1"/>
    <property type="molecule type" value="Genomic_DNA"/>
</dbReference>
<dbReference type="Pfam" id="PF14223">
    <property type="entry name" value="Retrotran_gag_2"/>
    <property type="match status" value="1"/>
</dbReference>
<keyword evidence="2" id="KW-1185">Reference proteome</keyword>
<evidence type="ECO:0000313" key="1">
    <source>
        <dbReference type="EMBL" id="KAI5343883.1"/>
    </source>
</evidence>
<proteinExistence type="predicted"/>
<dbReference type="Proteomes" id="UP001054821">
    <property type="component" value="Chromosome 2"/>
</dbReference>
<organism evidence="1 2">
    <name type="scientific">Prunus dulcis</name>
    <name type="common">Almond</name>
    <name type="synonym">Amygdalus dulcis</name>
    <dbReference type="NCBI Taxonomy" id="3755"/>
    <lineage>
        <taxon>Eukaryota</taxon>
        <taxon>Viridiplantae</taxon>
        <taxon>Streptophyta</taxon>
        <taxon>Embryophyta</taxon>
        <taxon>Tracheophyta</taxon>
        <taxon>Spermatophyta</taxon>
        <taxon>Magnoliopsida</taxon>
        <taxon>eudicotyledons</taxon>
        <taxon>Gunneridae</taxon>
        <taxon>Pentapetalae</taxon>
        <taxon>rosids</taxon>
        <taxon>fabids</taxon>
        <taxon>Rosales</taxon>
        <taxon>Rosaceae</taxon>
        <taxon>Amygdaloideae</taxon>
        <taxon>Amygdaleae</taxon>
        <taxon>Prunus</taxon>
    </lineage>
</organism>
<protein>
    <submittedName>
        <fullName evidence="1">Uncharacterized protein</fullName>
    </submittedName>
</protein>
<sequence>MSFIDGSSSCPSQFISDDSGLDTTTVNMAYEPWIQKDQLVLSWIVGSHSETVLASITHQTTARAAWLFLKKLYAFSNHHHILHLRSQLMNFHHNDLCICTIFGKWVKDDFISEIRLY</sequence>
<name>A0AAD4ZG03_PRUDU</name>
<comment type="caution">
    <text evidence="1">The sequence shown here is derived from an EMBL/GenBank/DDBJ whole genome shotgun (WGS) entry which is preliminary data.</text>
</comment>
<evidence type="ECO:0000313" key="2">
    <source>
        <dbReference type="Proteomes" id="UP001054821"/>
    </source>
</evidence>
<reference evidence="1 2" key="1">
    <citation type="journal article" date="2022" name="G3 (Bethesda)">
        <title>Whole-genome sequence and methylome profiling of the almond [Prunus dulcis (Mill.) D.A. Webb] cultivar 'Nonpareil'.</title>
        <authorList>
            <person name="D'Amico-Willman K.M."/>
            <person name="Ouma W.Z."/>
            <person name="Meulia T."/>
            <person name="Sideli G.M."/>
            <person name="Gradziel T.M."/>
            <person name="Fresnedo-Ramirez J."/>
        </authorList>
    </citation>
    <scope>NUCLEOTIDE SEQUENCE [LARGE SCALE GENOMIC DNA]</scope>
    <source>
        <strain evidence="1">Clone GOH B32 T37-40</strain>
    </source>
</reference>
<dbReference type="PANTHER" id="PTHR47481:SF30">
    <property type="entry name" value="CCHC-TYPE DOMAIN-CONTAINING PROTEIN"/>
    <property type="match status" value="1"/>
</dbReference>
<dbReference type="AlphaFoldDB" id="A0AAD4ZG03"/>